<protein>
    <submittedName>
        <fullName evidence="1">Uncharacterized protein</fullName>
    </submittedName>
</protein>
<keyword evidence="2" id="KW-1185">Reference proteome</keyword>
<accession>A0A2P5C7F3</accession>
<sequence>MTAGVAVVVDMGRVMTWREDVGLGVQQGSEFGSAGYEWPVRYHCSTAFGVSHLPFGKRDSQNDRTRECDLRFPENLREGRFCWKMMRETIESFWFEEWEIRERERGSIYIYINK</sequence>
<dbReference type="AlphaFoldDB" id="A0A2P5C7F3"/>
<name>A0A2P5C7F3_PARAD</name>
<evidence type="ECO:0000313" key="1">
    <source>
        <dbReference type="EMBL" id="PON56969.1"/>
    </source>
</evidence>
<comment type="caution">
    <text evidence="1">The sequence shown here is derived from an EMBL/GenBank/DDBJ whole genome shotgun (WGS) entry which is preliminary data.</text>
</comment>
<organism evidence="1 2">
    <name type="scientific">Parasponia andersonii</name>
    <name type="common">Sponia andersonii</name>
    <dbReference type="NCBI Taxonomy" id="3476"/>
    <lineage>
        <taxon>Eukaryota</taxon>
        <taxon>Viridiplantae</taxon>
        <taxon>Streptophyta</taxon>
        <taxon>Embryophyta</taxon>
        <taxon>Tracheophyta</taxon>
        <taxon>Spermatophyta</taxon>
        <taxon>Magnoliopsida</taxon>
        <taxon>eudicotyledons</taxon>
        <taxon>Gunneridae</taxon>
        <taxon>Pentapetalae</taxon>
        <taxon>rosids</taxon>
        <taxon>fabids</taxon>
        <taxon>Rosales</taxon>
        <taxon>Cannabaceae</taxon>
        <taxon>Parasponia</taxon>
    </lineage>
</organism>
<proteinExistence type="predicted"/>
<gene>
    <name evidence="1" type="ORF">PanWU01x14_176990</name>
</gene>
<evidence type="ECO:0000313" key="2">
    <source>
        <dbReference type="Proteomes" id="UP000237105"/>
    </source>
</evidence>
<dbReference type="EMBL" id="JXTB01000164">
    <property type="protein sequence ID" value="PON56969.1"/>
    <property type="molecule type" value="Genomic_DNA"/>
</dbReference>
<dbReference type="Proteomes" id="UP000237105">
    <property type="component" value="Unassembled WGS sequence"/>
</dbReference>
<dbReference type="OrthoDB" id="10409638at2759"/>
<reference evidence="2" key="1">
    <citation type="submission" date="2016-06" db="EMBL/GenBank/DDBJ databases">
        <title>Parallel loss of symbiosis genes in relatives of nitrogen-fixing non-legume Parasponia.</title>
        <authorList>
            <person name="Van Velzen R."/>
            <person name="Holmer R."/>
            <person name="Bu F."/>
            <person name="Rutten L."/>
            <person name="Van Zeijl A."/>
            <person name="Liu W."/>
            <person name="Santuari L."/>
            <person name="Cao Q."/>
            <person name="Sharma T."/>
            <person name="Shen D."/>
            <person name="Roswanjaya Y."/>
            <person name="Wardhani T."/>
            <person name="Kalhor M.S."/>
            <person name="Jansen J."/>
            <person name="Van den Hoogen J."/>
            <person name="Gungor B."/>
            <person name="Hartog M."/>
            <person name="Hontelez J."/>
            <person name="Verver J."/>
            <person name="Yang W.-C."/>
            <person name="Schijlen E."/>
            <person name="Repin R."/>
            <person name="Schilthuizen M."/>
            <person name="Schranz E."/>
            <person name="Heidstra R."/>
            <person name="Miyata K."/>
            <person name="Fedorova E."/>
            <person name="Kohlen W."/>
            <person name="Bisseling T."/>
            <person name="Smit S."/>
            <person name="Geurts R."/>
        </authorList>
    </citation>
    <scope>NUCLEOTIDE SEQUENCE [LARGE SCALE GENOMIC DNA]</scope>
    <source>
        <strain evidence="2">cv. WU1-14</strain>
    </source>
</reference>